<keyword evidence="2" id="KW-1185">Reference proteome</keyword>
<accession>A0ABX8DD05</accession>
<evidence type="ECO:0008006" key="3">
    <source>
        <dbReference type="Google" id="ProtNLM"/>
    </source>
</evidence>
<reference evidence="1 2" key="1">
    <citation type="journal article" date="2012" name="Int. J. Syst. Evol. Microbiol.">
        <title>Shewanella dokdonensis sp. nov., isolated from seawater.</title>
        <authorList>
            <person name="Sung H.R."/>
            <person name="Yoon J.H."/>
            <person name="Ghim S.Y."/>
        </authorList>
    </citation>
    <scope>NUCLEOTIDE SEQUENCE [LARGE SCALE GENOMIC DNA]</scope>
    <source>
        <strain evidence="1 2">DSM 23626</strain>
    </source>
</reference>
<protein>
    <recommendedName>
        <fullName evidence="3">DUF2607 family protein</fullName>
    </recommendedName>
</protein>
<proteinExistence type="predicted"/>
<gene>
    <name evidence="1" type="ORF">KHX94_14525</name>
</gene>
<evidence type="ECO:0000313" key="1">
    <source>
        <dbReference type="EMBL" id="QVK22531.1"/>
    </source>
</evidence>
<sequence length="98" mass="10843">MLRRILPQNKKWLWLLLGVWLTVLQSVAVVHSAEHGLVHEHSHCLLCNFSNHPSSGPTAVLPVAAIQALVIKVAGPLYIQPALPWLRTLSTRAPPYLS</sequence>
<evidence type="ECO:0000313" key="2">
    <source>
        <dbReference type="Proteomes" id="UP000676428"/>
    </source>
</evidence>
<name>A0ABX8DD05_9GAMM</name>
<dbReference type="EMBL" id="CP074572">
    <property type="protein sequence ID" value="QVK22531.1"/>
    <property type="molecule type" value="Genomic_DNA"/>
</dbReference>
<dbReference type="Proteomes" id="UP000676428">
    <property type="component" value="Chromosome"/>
</dbReference>
<organism evidence="1 2">
    <name type="scientific">Shewanella dokdonensis</name>
    <dbReference type="NCBI Taxonomy" id="712036"/>
    <lineage>
        <taxon>Bacteria</taxon>
        <taxon>Pseudomonadati</taxon>
        <taxon>Pseudomonadota</taxon>
        <taxon>Gammaproteobacteria</taxon>
        <taxon>Alteromonadales</taxon>
        <taxon>Shewanellaceae</taxon>
        <taxon>Shewanella</taxon>
    </lineage>
</organism>
<dbReference type="RefSeq" id="WP_213681183.1">
    <property type="nucleotide sequence ID" value="NZ_CP074572.1"/>
</dbReference>